<gene>
    <name evidence="2" type="ORF">GL286_20960</name>
</gene>
<evidence type="ECO:0000313" key="3">
    <source>
        <dbReference type="Proteomes" id="UP000478183"/>
    </source>
</evidence>
<evidence type="ECO:0000256" key="1">
    <source>
        <dbReference type="ARBA" id="ARBA00010552"/>
    </source>
</evidence>
<accession>A0A6L6JDV6</accession>
<dbReference type="PANTHER" id="PTHR11803">
    <property type="entry name" value="2-IMINOBUTANOATE/2-IMINOPROPANOATE DEAMINASE RIDA"/>
    <property type="match status" value="1"/>
</dbReference>
<dbReference type="AlphaFoldDB" id="A0A6L6JDV6"/>
<dbReference type="EMBL" id="WMIE01000030">
    <property type="protein sequence ID" value="MTH80170.1"/>
    <property type="molecule type" value="Genomic_DNA"/>
</dbReference>
<dbReference type="GO" id="GO:0019239">
    <property type="term" value="F:deaminase activity"/>
    <property type="evidence" value="ECO:0007669"/>
    <property type="project" value="TreeGrafter"/>
</dbReference>
<dbReference type="PANTHER" id="PTHR11803:SF58">
    <property type="entry name" value="PROTEIN HMF1-RELATED"/>
    <property type="match status" value="1"/>
</dbReference>
<dbReference type="InterPro" id="IPR006175">
    <property type="entry name" value="YjgF/YER057c/UK114"/>
</dbReference>
<dbReference type="Gene3D" id="3.30.1330.40">
    <property type="entry name" value="RutC-like"/>
    <property type="match status" value="1"/>
</dbReference>
<reference evidence="2 3" key="1">
    <citation type="submission" date="2019-11" db="EMBL/GenBank/DDBJ databases">
        <authorList>
            <person name="Dong K."/>
        </authorList>
    </citation>
    <scope>NUCLEOTIDE SEQUENCE [LARGE SCALE GENOMIC DNA]</scope>
    <source>
        <strain evidence="2 3">NBRC 111993</strain>
    </source>
</reference>
<name>A0A6L6JDV6_9RHOB</name>
<protein>
    <submittedName>
        <fullName evidence="2">RidA family protein</fullName>
    </submittedName>
</protein>
<comment type="similarity">
    <text evidence="1">Belongs to the RutC family.</text>
</comment>
<dbReference type="RefSeq" id="WP_155097520.1">
    <property type="nucleotide sequence ID" value="NZ_WMIE01000030.1"/>
</dbReference>
<dbReference type="SUPFAM" id="SSF55298">
    <property type="entry name" value="YjgF-like"/>
    <property type="match status" value="1"/>
</dbReference>
<dbReference type="Pfam" id="PF01042">
    <property type="entry name" value="Ribonuc_L-PSP"/>
    <property type="match status" value="1"/>
</dbReference>
<dbReference type="InterPro" id="IPR035959">
    <property type="entry name" value="RutC-like_sf"/>
</dbReference>
<sequence>MPDQITRLNPPKLPNSEAIGYSQISIAAPGRMAYISGQVALPPEGGPVPADLAEQMKVVARNLRAALEALDAGPEHIVIAKCYVVDLTPERLAALMPPLLEAFDGAKPSLTGIGVAALAGPEFQVEVEVTVRLPG</sequence>
<organism evidence="2 3">
    <name type="scientific">Paracoccus aestuariivivens</name>
    <dbReference type="NCBI Taxonomy" id="1820333"/>
    <lineage>
        <taxon>Bacteria</taxon>
        <taxon>Pseudomonadati</taxon>
        <taxon>Pseudomonadota</taxon>
        <taxon>Alphaproteobacteria</taxon>
        <taxon>Rhodobacterales</taxon>
        <taxon>Paracoccaceae</taxon>
        <taxon>Paracoccus</taxon>
    </lineage>
</organism>
<dbReference type="Proteomes" id="UP000478183">
    <property type="component" value="Unassembled WGS sequence"/>
</dbReference>
<keyword evidence="3" id="KW-1185">Reference proteome</keyword>
<dbReference type="GO" id="GO:0005829">
    <property type="term" value="C:cytosol"/>
    <property type="evidence" value="ECO:0007669"/>
    <property type="project" value="TreeGrafter"/>
</dbReference>
<evidence type="ECO:0000313" key="2">
    <source>
        <dbReference type="EMBL" id="MTH80170.1"/>
    </source>
</evidence>
<dbReference type="OrthoDB" id="5520786at2"/>
<proteinExistence type="inferred from homology"/>
<dbReference type="CDD" id="cd00448">
    <property type="entry name" value="YjgF_YER057c_UK114_family"/>
    <property type="match status" value="1"/>
</dbReference>
<comment type="caution">
    <text evidence="2">The sequence shown here is derived from an EMBL/GenBank/DDBJ whole genome shotgun (WGS) entry which is preliminary data.</text>
</comment>